<dbReference type="SMART" id="SM00304">
    <property type="entry name" value="HAMP"/>
    <property type="match status" value="1"/>
</dbReference>
<dbReference type="CDD" id="cd07302">
    <property type="entry name" value="CHD"/>
    <property type="match status" value="1"/>
</dbReference>
<evidence type="ECO:0000259" key="3">
    <source>
        <dbReference type="PROSITE" id="PS50885"/>
    </source>
</evidence>
<keyword evidence="5" id="KW-1185">Reference proteome</keyword>
<dbReference type="GO" id="GO:0004016">
    <property type="term" value="F:adenylate cyclase activity"/>
    <property type="evidence" value="ECO:0007669"/>
    <property type="project" value="UniProtKB-ARBA"/>
</dbReference>
<gene>
    <name evidence="4" type="ORF">DFP90_11054</name>
</gene>
<dbReference type="Proteomes" id="UP000256845">
    <property type="component" value="Unassembled WGS sequence"/>
</dbReference>
<feature type="transmembrane region" description="Helical" evidence="1">
    <location>
        <begin position="192"/>
        <end position="220"/>
    </location>
</feature>
<keyword evidence="1" id="KW-0812">Transmembrane</keyword>
<dbReference type="Gene3D" id="3.30.70.1230">
    <property type="entry name" value="Nucleotide cyclase"/>
    <property type="match status" value="1"/>
</dbReference>
<feature type="domain" description="Guanylate cyclase" evidence="2">
    <location>
        <begin position="303"/>
        <end position="441"/>
    </location>
</feature>
<dbReference type="InterPro" id="IPR001054">
    <property type="entry name" value="A/G_cyclase"/>
</dbReference>
<dbReference type="CDD" id="cd06225">
    <property type="entry name" value="HAMP"/>
    <property type="match status" value="1"/>
</dbReference>
<dbReference type="Pfam" id="PF00211">
    <property type="entry name" value="Guanylate_cyc"/>
    <property type="match status" value="1"/>
</dbReference>
<dbReference type="Pfam" id="PF00672">
    <property type="entry name" value="HAMP"/>
    <property type="match status" value="1"/>
</dbReference>
<evidence type="ECO:0000256" key="1">
    <source>
        <dbReference type="SAM" id="Phobius"/>
    </source>
</evidence>
<dbReference type="InterPro" id="IPR050697">
    <property type="entry name" value="Adenylyl/Guanylyl_Cyclase_3/4"/>
</dbReference>
<dbReference type="SUPFAM" id="SSF55073">
    <property type="entry name" value="Nucleotide cyclase"/>
    <property type="match status" value="1"/>
</dbReference>
<dbReference type="PANTHER" id="PTHR43081:SF1">
    <property type="entry name" value="ADENYLATE CYCLASE, TERMINAL-DIFFERENTIATION SPECIFIC"/>
    <property type="match status" value="1"/>
</dbReference>
<dbReference type="GO" id="GO:0006171">
    <property type="term" value="P:cAMP biosynthetic process"/>
    <property type="evidence" value="ECO:0007669"/>
    <property type="project" value="TreeGrafter"/>
</dbReference>
<reference evidence="4 5" key="1">
    <citation type="submission" date="2018-07" db="EMBL/GenBank/DDBJ databases">
        <title>Genomic Encyclopedia of Type Strains, Phase III (KMG-III): the genomes of soil and plant-associated and newly described type strains.</title>
        <authorList>
            <person name="Whitman W."/>
        </authorList>
    </citation>
    <scope>NUCLEOTIDE SEQUENCE [LARGE SCALE GENOMIC DNA]</scope>
    <source>
        <strain evidence="4 5">CECT 8488</strain>
    </source>
</reference>
<dbReference type="AlphaFoldDB" id="A0A3D9H9I6"/>
<dbReference type="SUPFAM" id="SSF158472">
    <property type="entry name" value="HAMP domain-like"/>
    <property type="match status" value="1"/>
</dbReference>
<dbReference type="PROSITE" id="PS50885">
    <property type="entry name" value="HAMP"/>
    <property type="match status" value="1"/>
</dbReference>
<keyword evidence="1" id="KW-1133">Transmembrane helix</keyword>
<dbReference type="InterPro" id="IPR003660">
    <property type="entry name" value="HAMP_dom"/>
</dbReference>
<protein>
    <submittedName>
        <fullName evidence="4">Adenylate cyclase</fullName>
    </submittedName>
</protein>
<dbReference type="OrthoDB" id="9762462at2"/>
<dbReference type="RefSeq" id="WP_115938095.1">
    <property type="nucleotide sequence ID" value="NZ_QRDW01000010.1"/>
</dbReference>
<dbReference type="GO" id="GO:0016020">
    <property type="term" value="C:membrane"/>
    <property type="evidence" value="ECO:0007669"/>
    <property type="project" value="InterPro"/>
</dbReference>
<dbReference type="GO" id="GO:0035556">
    <property type="term" value="P:intracellular signal transduction"/>
    <property type="evidence" value="ECO:0007669"/>
    <property type="project" value="InterPro"/>
</dbReference>
<dbReference type="EMBL" id="QRDW01000010">
    <property type="protein sequence ID" value="RED46145.1"/>
    <property type="molecule type" value="Genomic_DNA"/>
</dbReference>
<evidence type="ECO:0000313" key="4">
    <source>
        <dbReference type="EMBL" id="RED46145.1"/>
    </source>
</evidence>
<feature type="transmembrane region" description="Helical" evidence="1">
    <location>
        <begin position="6"/>
        <end position="26"/>
    </location>
</feature>
<dbReference type="Gene3D" id="6.10.340.10">
    <property type="match status" value="1"/>
</dbReference>
<proteinExistence type="predicted"/>
<dbReference type="InterPro" id="IPR029787">
    <property type="entry name" value="Nucleotide_cyclase"/>
</dbReference>
<evidence type="ECO:0000313" key="5">
    <source>
        <dbReference type="Proteomes" id="UP000256845"/>
    </source>
</evidence>
<keyword evidence="1" id="KW-0472">Membrane</keyword>
<comment type="caution">
    <text evidence="4">The sequence shown here is derived from an EMBL/GenBank/DDBJ whole genome shotgun (WGS) entry which is preliminary data.</text>
</comment>
<name>A0A3D9H9I6_9PROT</name>
<dbReference type="PANTHER" id="PTHR43081">
    <property type="entry name" value="ADENYLATE CYCLASE, TERMINAL-DIFFERENTIATION SPECIFIC-RELATED"/>
    <property type="match status" value="1"/>
</dbReference>
<evidence type="ECO:0000259" key="2">
    <source>
        <dbReference type="PROSITE" id="PS50125"/>
    </source>
</evidence>
<feature type="domain" description="HAMP" evidence="3">
    <location>
        <begin position="217"/>
        <end position="269"/>
    </location>
</feature>
<sequence length="557" mass="62619">MRLNIAHKIFGIAVVILVLMICVAVLSGRLTARISAELNNIAYKQLPLSNEIGELNVRILEQGLLIQRLFALPGDPADSLDRIKELGAEIDHDFKENFELFEREEQSANPPPGIFELHKALKRVEGEYRKLQRDGLELVRLHANKDSERFHALLVDFNQEQNAVDQEVAALREYMEKIAEDAVKRSDRDERFLLYFNSGLTGLAVILGIGFSSLVTYILVRNVRILVRAAEAVEEGNLDTEVPPLSRDEIGRLGLSFNDMVDGLRLKERIKDMFGKYMDPRIVSRLLENPEFARMGGTRQEMTVMFIDLKGYTTLSENLEPPELLDVINLFLSSMTQAVSNRNGVINDFLGDAVMAFWGPPFTKPDEHAALACDAARDAILQFQSFRDQVREKLGARADHLDLDMRIGISTGEMIAGNIGSLASKKYSVIGDPVNLGARLEGANKVYGTRIMASNRTRELALDRFKGRELDLIKVKGKSAPTRVYELFEPDLLRPDLSHALAAYRRQDWTGANAAFEQVLAQDPDDPVAQVFLFRTAQLQAKPPEADWDGVWELQEK</sequence>
<dbReference type="SMART" id="SM00044">
    <property type="entry name" value="CYCc"/>
    <property type="match status" value="1"/>
</dbReference>
<dbReference type="PROSITE" id="PS50125">
    <property type="entry name" value="GUANYLATE_CYCLASE_2"/>
    <property type="match status" value="1"/>
</dbReference>
<accession>A0A3D9H9I6</accession>
<organism evidence="4 5">
    <name type="scientific">Aestuariispira insulae</name>
    <dbReference type="NCBI Taxonomy" id="1461337"/>
    <lineage>
        <taxon>Bacteria</taxon>
        <taxon>Pseudomonadati</taxon>
        <taxon>Pseudomonadota</taxon>
        <taxon>Alphaproteobacteria</taxon>
        <taxon>Rhodospirillales</taxon>
        <taxon>Kiloniellaceae</taxon>
        <taxon>Aestuariispira</taxon>
    </lineage>
</organism>